<reference evidence="8 9" key="1">
    <citation type="submission" date="2014-04" db="EMBL/GenBank/DDBJ databases">
        <title>Draft genome sequence of Bacillus azotoformans MEV2011, a (co-) denitrifying strain unable to grow in the presence of oxygen.</title>
        <authorList>
            <person name="Nielsen M."/>
            <person name="Schreiber L."/>
            <person name="Finster K."/>
            <person name="Schramm A."/>
        </authorList>
    </citation>
    <scope>NUCLEOTIDE SEQUENCE [LARGE SCALE GENOMIC DNA]</scope>
    <source>
        <strain evidence="8 9">MEV2011</strain>
    </source>
</reference>
<keyword evidence="1" id="KW-0732">Signal</keyword>
<dbReference type="Gene3D" id="2.60.40.10">
    <property type="entry name" value="Immunoglobulins"/>
    <property type="match status" value="3"/>
</dbReference>
<dbReference type="SMART" id="SM00409">
    <property type="entry name" value="IG"/>
    <property type="match status" value="1"/>
</dbReference>
<feature type="domain" description="Ig-like" evidence="6">
    <location>
        <begin position="1"/>
        <end position="80"/>
    </location>
</feature>
<dbReference type="PROSITE" id="PS51272">
    <property type="entry name" value="SLH"/>
    <property type="match status" value="2"/>
</dbReference>
<dbReference type="InterPro" id="IPR051465">
    <property type="entry name" value="Cell_Envelope_Struct_Comp"/>
</dbReference>
<feature type="domain" description="SLH" evidence="7">
    <location>
        <begin position="683"/>
        <end position="746"/>
    </location>
</feature>
<gene>
    <name evidence="8" type="ORF">M670_01404</name>
</gene>
<dbReference type="InterPro" id="IPR014756">
    <property type="entry name" value="Ig_E-set"/>
</dbReference>
<dbReference type="InterPro" id="IPR001119">
    <property type="entry name" value="SLH_dom"/>
</dbReference>
<dbReference type="AlphaFoldDB" id="A0A072NQZ2"/>
<dbReference type="InterPro" id="IPR036179">
    <property type="entry name" value="Ig-like_dom_sf"/>
</dbReference>
<dbReference type="PANTHER" id="PTHR43308">
    <property type="entry name" value="OUTER MEMBRANE PROTEIN ALPHA-RELATED"/>
    <property type="match status" value="1"/>
</dbReference>
<evidence type="ECO:0000259" key="6">
    <source>
        <dbReference type="PROSITE" id="PS50835"/>
    </source>
</evidence>
<evidence type="ECO:0000313" key="8">
    <source>
        <dbReference type="EMBL" id="KEF39627.1"/>
    </source>
</evidence>
<dbReference type="SUPFAM" id="SSF48726">
    <property type="entry name" value="Immunoglobulin"/>
    <property type="match status" value="1"/>
</dbReference>
<accession>A0A072NQZ2</accession>
<dbReference type="InterPro" id="IPR013783">
    <property type="entry name" value="Ig-like_fold"/>
</dbReference>
<evidence type="ECO:0000256" key="2">
    <source>
        <dbReference type="ARBA" id="ARBA00023001"/>
    </source>
</evidence>
<organism evidence="8 9">
    <name type="scientific">Schinkia azotoformans MEV2011</name>
    <dbReference type="NCBI Taxonomy" id="1348973"/>
    <lineage>
        <taxon>Bacteria</taxon>
        <taxon>Bacillati</taxon>
        <taxon>Bacillota</taxon>
        <taxon>Bacilli</taxon>
        <taxon>Bacillales</taxon>
        <taxon>Bacillaceae</taxon>
        <taxon>Calidifontibacillus/Schinkia group</taxon>
        <taxon>Schinkia</taxon>
    </lineage>
</organism>
<feature type="domain" description="SLH" evidence="7">
    <location>
        <begin position="747"/>
        <end position="805"/>
    </location>
</feature>
<dbReference type="PANTHER" id="PTHR43308:SF5">
    <property type="entry name" value="S-LAYER PROTEIN _ PEPTIDOGLYCAN ENDO-BETA-N-ACETYLGLUCOSAMINIDASE"/>
    <property type="match status" value="1"/>
</dbReference>
<evidence type="ECO:0000256" key="4">
    <source>
        <dbReference type="ARBA" id="ARBA00023326"/>
    </source>
</evidence>
<dbReference type="PATRIC" id="fig|1348973.3.peg.1371"/>
<feature type="non-terminal residue" evidence="8">
    <location>
        <position position="1"/>
    </location>
</feature>
<proteinExistence type="predicted"/>
<evidence type="ECO:0000256" key="5">
    <source>
        <dbReference type="SAM" id="MobiDB-lite"/>
    </source>
</evidence>
<name>A0A072NQZ2_SCHAZ</name>
<dbReference type="InterPro" id="IPR013098">
    <property type="entry name" value="Ig_I-set"/>
</dbReference>
<dbReference type="EMBL" id="JJRY01000003">
    <property type="protein sequence ID" value="KEF39627.1"/>
    <property type="molecule type" value="Genomic_DNA"/>
</dbReference>
<dbReference type="PROSITE" id="PS50835">
    <property type="entry name" value="IG_LIKE"/>
    <property type="match status" value="1"/>
</dbReference>
<dbReference type="Proteomes" id="UP000027936">
    <property type="component" value="Unassembled WGS sequence"/>
</dbReference>
<dbReference type="Pfam" id="PF07679">
    <property type="entry name" value="I-set"/>
    <property type="match status" value="1"/>
</dbReference>
<dbReference type="InterPro" id="IPR007110">
    <property type="entry name" value="Ig-like_dom"/>
</dbReference>
<dbReference type="OrthoDB" id="9807519at2"/>
<dbReference type="GO" id="GO:0030245">
    <property type="term" value="P:cellulose catabolic process"/>
    <property type="evidence" value="ECO:0007669"/>
    <property type="project" value="UniProtKB-KW"/>
</dbReference>
<dbReference type="RefSeq" id="WP_051678090.1">
    <property type="nucleotide sequence ID" value="NZ_JJRY01000003.1"/>
</dbReference>
<sequence>TITTEPSDQTVTAGGTATFTVVATGDAPLSYQWKKDGIDIAGETSASLTINNAQEPDEGSYTVEVTNAAGNVTSNAATLTVNPVPVTPTYTIAAINNQTFNALTTGYGSGSQEIKTLTITRTGTGDLNNVAVALSGSNANDFVITQPGSTTLDDGIPSTDFTVKAEDGLTAGTYTATITISADNMTSVSFTVTQMVNNSSPQNPSLNISTATFDKKVENQTDVTVNITLNGSTLSSIENGSVPLVLGTDYTVTSGDTITIKKEYLEKQNDGTTNLVFNFDPTYSAILAVAINNTTPQPAAPNVLANDSENNLVGANSTMEYSTDNGVTWKTYDDPTFNGNVTVLVRVKANDHVPAGLVTTVSFTTNSSSGGGGGGSSTTPSTNTEKITVVVETGDFGKGTNIFTATINRTTDASGQKKDDVTFAADQAKETVKKAKESGQETARIVIPDTKDEVVQVDVKIPITATNELVSGGLDLEIYTENVRINLPAASLEGLQEDLYFKVVPIKEEPKRQEVENRAKSENVVKMVVGNGKLEVIGRPMTIETNLENRPVDLVLPLRDITLPTDEQERQAFLADLVIFIEHSDGEQVLVKPEVVNYKSGQLGLKFGITKFSTFTILNMENWEEYLAEQDANKAQKNQEKNSHGSYVAGFPDGTYKPEKSVSRAEMAALLVRVGAELDSDAPAKTFADVSSNHWANNVIQKASATGLMKGFTDGTFAPDKSITRAEMAAIVSRWLQLTGDVKTSNLSDIKGSWAEKDIKLVEQAGIMKGMPNGQFQPNKALTRAETVVIFNRILKRGPLQGVEVPTWKDVSSKHWAFSDIEEASKDHRFIVTETGEQLVNKE</sequence>
<keyword evidence="2" id="KW-0136">Cellulose degradation</keyword>
<comment type="caution">
    <text evidence="8">The sequence shown here is derived from an EMBL/GenBank/DDBJ whole genome shotgun (WGS) entry which is preliminary data.</text>
</comment>
<keyword evidence="3" id="KW-0119">Carbohydrate metabolism</keyword>
<dbReference type="Pfam" id="PF00395">
    <property type="entry name" value="SLH"/>
    <property type="match status" value="3"/>
</dbReference>
<dbReference type="InterPro" id="IPR005102">
    <property type="entry name" value="Carbo-bd_X2"/>
</dbReference>
<feature type="region of interest" description="Disordered" evidence="5">
    <location>
        <begin position="363"/>
        <end position="382"/>
    </location>
</feature>
<evidence type="ECO:0000256" key="3">
    <source>
        <dbReference type="ARBA" id="ARBA00023277"/>
    </source>
</evidence>
<dbReference type="Pfam" id="PF03442">
    <property type="entry name" value="CBM_X2"/>
    <property type="match status" value="1"/>
</dbReference>
<dbReference type="SUPFAM" id="SSF81296">
    <property type="entry name" value="E set domains"/>
    <property type="match status" value="1"/>
</dbReference>
<evidence type="ECO:0000259" key="7">
    <source>
        <dbReference type="PROSITE" id="PS51272"/>
    </source>
</evidence>
<keyword evidence="4" id="KW-0624">Polysaccharide degradation</keyword>
<evidence type="ECO:0000313" key="9">
    <source>
        <dbReference type="Proteomes" id="UP000027936"/>
    </source>
</evidence>
<evidence type="ECO:0000256" key="1">
    <source>
        <dbReference type="ARBA" id="ARBA00022729"/>
    </source>
</evidence>
<dbReference type="InterPro" id="IPR003599">
    <property type="entry name" value="Ig_sub"/>
</dbReference>
<protein>
    <submittedName>
        <fullName evidence="8">Immunoglobulin I-set domain-containing protein,putative S-layer protein</fullName>
    </submittedName>
</protein>